<proteinExistence type="predicted"/>
<organism evidence="1 2">
    <name type="scientific">Hymenobacter swuensis DY53</name>
    <dbReference type="NCBI Taxonomy" id="1227739"/>
    <lineage>
        <taxon>Bacteria</taxon>
        <taxon>Pseudomonadati</taxon>
        <taxon>Bacteroidota</taxon>
        <taxon>Cytophagia</taxon>
        <taxon>Cytophagales</taxon>
        <taxon>Hymenobacteraceae</taxon>
        <taxon>Hymenobacter</taxon>
    </lineage>
</organism>
<keyword evidence="2" id="KW-1185">Reference proteome</keyword>
<dbReference type="KEGG" id="hsw:Hsw_3374"/>
<evidence type="ECO:0000313" key="2">
    <source>
        <dbReference type="Proteomes" id="UP000019423"/>
    </source>
</evidence>
<sequence length="290" mass="33288">MDKILILRYQNIITGNLFSESISKDINLSESNALINAIKRQDEFRHYKSEYKFIFSKEDNDGCFGILLKKGTANVGTSYNSKGVVKEKINDWHGLPFYIYYKTQLIFIQEIKKLIKVDTLCRLLSNIDLKEQSTNNYKTVVEPIIEPGNFWPIVNNADGICELKVELAGPNLFGATKKANVLLKELKEVYNQEKFTFKLENENAKLNIPNNEFINSCLDQAESGGGSWELLALFRKKKTRVKSYDKAATMSVETIENIETLQSLKSRLIEKVKQIDDLLLKNLNKTQNRD</sequence>
<gene>
    <name evidence="1" type="ORF">Hsw_3374</name>
</gene>
<name>W8F0R8_9BACT</name>
<dbReference type="HOGENOM" id="CLU_959015_0_0_10"/>
<dbReference type="Proteomes" id="UP000019423">
    <property type="component" value="Chromosome"/>
</dbReference>
<reference evidence="1 2" key="1">
    <citation type="submission" date="2014-01" db="EMBL/GenBank/DDBJ databases">
        <title>Complete genome sequence of ionizing-radiation resistance bacterium Hymenobacter swuensis DY53.</title>
        <authorList>
            <person name="Jung J.-H."/>
            <person name="Jeong S.-W."/>
            <person name="Joe M.-H."/>
            <person name="Cho y.-j."/>
            <person name="Kim M.-K."/>
            <person name="Lim S.-Y."/>
        </authorList>
    </citation>
    <scope>NUCLEOTIDE SEQUENCE [LARGE SCALE GENOMIC DNA]</scope>
    <source>
        <strain evidence="1 2">DY53</strain>
    </source>
</reference>
<dbReference type="OrthoDB" id="1414800at2"/>
<evidence type="ECO:0000313" key="1">
    <source>
        <dbReference type="EMBL" id="AHJ98969.1"/>
    </source>
</evidence>
<protein>
    <submittedName>
        <fullName evidence="1">Uncharacterized protein</fullName>
    </submittedName>
</protein>
<dbReference type="AlphaFoldDB" id="W8F0R8"/>
<dbReference type="RefSeq" id="WP_044003074.1">
    <property type="nucleotide sequence ID" value="NZ_CP007145.1"/>
</dbReference>
<dbReference type="EMBL" id="CP007145">
    <property type="protein sequence ID" value="AHJ98969.1"/>
    <property type="molecule type" value="Genomic_DNA"/>
</dbReference>
<accession>W8F0R8</accession>